<evidence type="ECO:0000313" key="3">
    <source>
        <dbReference type="Proteomes" id="UP000652761"/>
    </source>
</evidence>
<gene>
    <name evidence="2" type="ORF">Taro_006144</name>
</gene>
<accession>A0A843TRT1</accession>
<evidence type="ECO:0000313" key="2">
    <source>
        <dbReference type="EMBL" id="MQL73821.1"/>
    </source>
</evidence>
<feature type="transmembrane region" description="Helical" evidence="1">
    <location>
        <begin position="58"/>
        <end position="80"/>
    </location>
</feature>
<sequence>MEVWDGGACVVRLWSHVVALRVRAEGCFRIVSDFAGSAGVVCGPTLVVGRGVTLLRCFVLLCSRVVCFGFSLEFLLLWLVRDWLSLLSLVREAHPPTFFR</sequence>
<dbReference type="AlphaFoldDB" id="A0A843TRT1"/>
<evidence type="ECO:0008006" key="4">
    <source>
        <dbReference type="Google" id="ProtNLM"/>
    </source>
</evidence>
<comment type="caution">
    <text evidence="2">The sequence shown here is derived from an EMBL/GenBank/DDBJ whole genome shotgun (WGS) entry which is preliminary data.</text>
</comment>
<keyword evidence="3" id="KW-1185">Reference proteome</keyword>
<dbReference type="EMBL" id="NMUH01000180">
    <property type="protein sequence ID" value="MQL73821.1"/>
    <property type="molecule type" value="Genomic_DNA"/>
</dbReference>
<reference evidence="2" key="1">
    <citation type="submission" date="2017-07" db="EMBL/GenBank/DDBJ databases">
        <title>Taro Niue Genome Assembly and Annotation.</title>
        <authorList>
            <person name="Atibalentja N."/>
            <person name="Keating K."/>
            <person name="Fields C.J."/>
        </authorList>
    </citation>
    <scope>NUCLEOTIDE SEQUENCE</scope>
    <source>
        <strain evidence="2">Niue_2</strain>
        <tissue evidence="2">Leaf</tissue>
    </source>
</reference>
<keyword evidence="1" id="KW-1133">Transmembrane helix</keyword>
<name>A0A843TRT1_COLES</name>
<dbReference type="Proteomes" id="UP000652761">
    <property type="component" value="Unassembled WGS sequence"/>
</dbReference>
<keyword evidence="1" id="KW-0812">Transmembrane</keyword>
<evidence type="ECO:0000256" key="1">
    <source>
        <dbReference type="SAM" id="Phobius"/>
    </source>
</evidence>
<proteinExistence type="predicted"/>
<keyword evidence="1" id="KW-0472">Membrane</keyword>
<protein>
    <recommendedName>
        <fullName evidence="4">Transmembrane protein</fullName>
    </recommendedName>
</protein>
<organism evidence="2 3">
    <name type="scientific">Colocasia esculenta</name>
    <name type="common">Wild taro</name>
    <name type="synonym">Arum esculentum</name>
    <dbReference type="NCBI Taxonomy" id="4460"/>
    <lineage>
        <taxon>Eukaryota</taxon>
        <taxon>Viridiplantae</taxon>
        <taxon>Streptophyta</taxon>
        <taxon>Embryophyta</taxon>
        <taxon>Tracheophyta</taxon>
        <taxon>Spermatophyta</taxon>
        <taxon>Magnoliopsida</taxon>
        <taxon>Liliopsida</taxon>
        <taxon>Araceae</taxon>
        <taxon>Aroideae</taxon>
        <taxon>Colocasieae</taxon>
        <taxon>Colocasia</taxon>
    </lineage>
</organism>